<comment type="caution">
    <text evidence="1">The sequence shown here is derived from an EMBL/GenBank/DDBJ whole genome shotgun (WGS) entry which is preliminary data.</text>
</comment>
<evidence type="ECO:0000313" key="1">
    <source>
        <dbReference type="EMBL" id="KAG7285919.1"/>
    </source>
</evidence>
<keyword evidence="2" id="KW-1185">Reference proteome</keyword>
<name>A0AAD4HTZ3_9PEZI</name>
<organism evidence="1 2">
    <name type="scientific">Staphylotrichum longicolle</name>
    <dbReference type="NCBI Taxonomy" id="669026"/>
    <lineage>
        <taxon>Eukaryota</taxon>
        <taxon>Fungi</taxon>
        <taxon>Dikarya</taxon>
        <taxon>Ascomycota</taxon>
        <taxon>Pezizomycotina</taxon>
        <taxon>Sordariomycetes</taxon>
        <taxon>Sordariomycetidae</taxon>
        <taxon>Sordariales</taxon>
        <taxon>Chaetomiaceae</taxon>
        <taxon>Staphylotrichum</taxon>
    </lineage>
</organism>
<protein>
    <submittedName>
        <fullName evidence="1">Uncharacterized protein</fullName>
    </submittedName>
</protein>
<reference evidence="1" key="1">
    <citation type="submission" date="2023-02" db="EMBL/GenBank/DDBJ databases">
        <authorList>
            <person name="Palmer J.M."/>
        </authorList>
    </citation>
    <scope>NUCLEOTIDE SEQUENCE</scope>
    <source>
        <strain evidence="1">FW57</strain>
    </source>
</reference>
<gene>
    <name evidence="1" type="ORF">NEMBOFW57_008215</name>
</gene>
<sequence length="210" mass="23865">MSLTDNINMSAMGSVYQTFNTAIRAYRETLLPDSPSSTPPPTWGELTRLVLDFVDLYISPRRQHFREALNPSCGDWAASQTERRRIAQALLRSQILVSMHHPCFDKSPGADSFFTTAVRLFESWELEQTSAMAAFVADLIYAFRGQDESWPRSEPLPAPNRYHPQRYLSLPALYKELVVAQWSNDDLLPVLRREPSLCGGKMLRWGSLIG</sequence>
<proteinExistence type="predicted"/>
<dbReference type="Proteomes" id="UP001197093">
    <property type="component" value="Unassembled WGS sequence"/>
</dbReference>
<evidence type="ECO:0000313" key="2">
    <source>
        <dbReference type="Proteomes" id="UP001197093"/>
    </source>
</evidence>
<accession>A0AAD4HTZ3</accession>
<dbReference type="AlphaFoldDB" id="A0AAD4HTZ3"/>
<dbReference type="EMBL" id="JAHCVI010000004">
    <property type="protein sequence ID" value="KAG7285919.1"/>
    <property type="molecule type" value="Genomic_DNA"/>
</dbReference>